<dbReference type="EMBL" id="JBJKBG010000003">
    <property type="protein sequence ID" value="KAL3746671.1"/>
    <property type="molecule type" value="Genomic_DNA"/>
</dbReference>
<proteinExistence type="predicted"/>
<accession>A0ABD3L455</accession>
<dbReference type="AlphaFoldDB" id="A0ABD3L455"/>
<organism evidence="1 2">
    <name type="scientific">Eucalyptus globulus</name>
    <name type="common">Tasmanian blue gum</name>
    <dbReference type="NCBI Taxonomy" id="34317"/>
    <lineage>
        <taxon>Eukaryota</taxon>
        <taxon>Viridiplantae</taxon>
        <taxon>Streptophyta</taxon>
        <taxon>Embryophyta</taxon>
        <taxon>Tracheophyta</taxon>
        <taxon>Spermatophyta</taxon>
        <taxon>Magnoliopsida</taxon>
        <taxon>eudicotyledons</taxon>
        <taxon>Gunneridae</taxon>
        <taxon>Pentapetalae</taxon>
        <taxon>rosids</taxon>
        <taxon>malvids</taxon>
        <taxon>Myrtales</taxon>
        <taxon>Myrtaceae</taxon>
        <taxon>Myrtoideae</taxon>
        <taxon>Eucalypteae</taxon>
        <taxon>Eucalyptus</taxon>
    </lineage>
</organism>
<dbReference type="Proteomes" id="UP001634007">
    <property type="component" value="Unassembled WGS sequence"/>
</dbReference>
<gene>
    <name evidence="1" type="ORF">ACJRO7_015600</name>
</gene>
<sequence length="140" mass="16237">NEMLEAVSKMGKKLKSGVVVNFEDDQLWVDSKYQRLPYFCYSYERIGHYTISYKEGPYKEPKPKENGSGSGYLLKVEAQEISPFWKLFYGKEFPVPEEEEIVPETARLADIMKDIVSIENDKQQMAKPMEIQLVESSKPK</sequence>
<protein>
    <submittedName>
        <fullName evidence="1">Uncharacterized protein</fullName>
    </submittedName>
</protein>
<name>A0ABD3L455_EUCGL</name>
<comment type="caution">
    <text evidence="1">The sequence shown here is derived from an EMBL/GenBank/DDBJ whole genome shotgun (WGS) entry which is preliminary data.</text>
</comment>
<reference evidence="1 2" key="1">
    <citation type="submission" date="2024-11" db="EMBL/GenBank/DDBJ databases">
        <title>Chromosome-level genome assembly of Eucalyptus globulus Labill. provides insights into its genome evolution.</title>
        <authorList>
            <person name="Li X."/>
        </authorList>
    </citation>
    <scope>NUCLEOTIDE SEQUENCE [LARGE SCALE GENOMIC DNA]</scope>
    <source>
        <strain evidence="1">CL2024</strain>
        <tissue evidence="1">Fresh tender leaves</tissue>
    </source>
</reference>
<evidence type="ECO:0000313" key="1">
    <source>
        <dbReference type="EMBL" id="KAL3746671.1"/>
    </source>
</evidence>
<feature type="non-terminal residue" evidence="1">
    <location>
        <position position="1"/>
    </location>
</feature>
<evidence type="ECO:0000313" key="2">
    <source>
        <dbReference type="Proteomes" id="UP001634007"/>
    </source>
</evidence>
<feature type="non-terminal residue" evidence="1">
    <location>
        <position position="140"/>
    </location>
</feature>
<keyword evidence="2" id="KW-1185">Reference proteome</keyword>